<dbReference type="eggNOG" id="COG5401">
    <property type="taxonomic scope" value="Bacteria"/>
</dbReference>
<comment type="caution">
    <text evidence="2">The sequence shown here is derived from an EMBL/GenBank/DDBJ whole genome shotgun (WGS) entry which is preliminary data.</text>
</comment>
<evidence type="ECO:0000313" key="2">
    <source>
        <dbReference type="EMBL" id="EEG75971.1"/>
    </source>
</evidence>
<evidence type="ECO:0000259" key="1">
    <source>
        <dbReference type="SMART" id="SM00909"/>
    </source>
</evidence>
<keyword evidence="3" id="KW-1185">Reference proteome</keyword>
<dbReference type="SMART" id="SM00909">
    <property type="entry name" value="Germane"/>
    <property type="match status" value="2"/>
</dbReference>
<name>C0BVT4_9FIRM</name>
<feature type="domain" description="GerMN" evidence="1">
    <location>
        <begin position="210"/>
        <end position="296"/>
    </location>
</feature>
<dbReference type="AlphaFoldDB" id="C0BVT4"/>
<dbReference type="Proteomes" id="UP000004893">
    <property type="component" value="Unassembled WGS sequence"/>
</dbReference>
<gene>
    <name evidence="2" type="ORF">CLOHYLEM_03947</name>
</gene>
<proteinExistence type="predicted"/>
<accession>C0BVT4</accession>
<organism evidence="2 3">
    <name type="scientific">[Clostridium] hylemonae DSM 15053</name>
    <dbReference type="NCBI Taxonomy" id="553973"/>
    <lineage>
        <taxon>Bacteria</taxon>
        <taxon>Bacillati</taxon>
        <taxon>Bacillota</taxon>
        <taxon>Clostridia</taxon>
        <taxon>Lachnospirales</taxon>
        <taxon>Lachnospiraceae</taxon>
    </lineage>
</organism>
<reference evidence="2" key="1">
    <citation type="submission" date="2009-02" db="EMBL/GenBank/DDBJ databases">
        <authorList>
            <person name="Fulton L."/>
            <person name="Clifton S."/>
            <person name="Fulton B."/>
            <person name="Xu J."/>
            <person name="Minx P."/>
            <person name="Pepin K.H."/>
            <person name="Johnson M."/>
            <person name="Bhonagiri V."/>
            <person name="Nash W.E."/>
            <person name="Mardis E.R."/>
            <person name="Wilson R.K."/>
        </authorList>
    </citation>
    <scope>NUCLEOTIDE SEQUENCE [LARGE SCALE GENOMIC DNA]</scope>
    <source>
        <strain evidence="2">DSM 15053</strain>
    </source>
</reference>
<evidence type="ECO:0000313" key="3">
    <source>
        <dbReference type="Proteomes" id="UP000004893"/>
    </source>
</evidence>
<dbReference type="PROSITE" id="PS51257">
    <property type="entry name" value="PROKAR_LIPOPROTEIN"/>
    <property type="match status" value="1"/>
</dbReference>
<feature type="domain" description="GerMN" evidence="1">
    <location>
        <begin position="69"/>
        <end position="154"/>
    </location>
</feature>
<protein>
    <recommendedName>
        <fullName evidence="1">GerMN domain-containing protein</fullName>
    </recommendedName>
</protein>
<dbReference type="HOGENOM" id="CLU_073005_0_0_9"/>
<dbReference type="EMBL" id="ABYI02000001">
    <property type="protein sequence ID" value="EEG75971.1"/>
    <property type="molecule type" value="Genomic_DNA"/>
</dbReference>
<sequence length="317" mass="35141">MCHDRKEDQMKKKYVRCLCILSAAILLSGCQRGGKPGTTGTCMYYVNAEGTGLGKEAYDIKGDSAEEEIKSVLKDMYKEPEDDDYRSAFPGEIKVDDWKLEKGRLNLYFNESYKDMDAASEILLRAAVVQTLVQIAGVDYVNFYAGGEPLTDNEGDEIGYMHAEDFVQNTGSSLHSYQLANLHLYYINKKGGRLGEEEVSVRYNSNMSIEKLVVEQIIKGPSMQEHQPSVPPETKLLGISVKDGICYVNFDDGFMNAVYGVSPELTVYSLVNSIVEAGDANEVQISVNGETDVKYQGVIDLSKPLSRNLELEEGGVK</sequence>
<dbReference type="InterPro" id="IPR019606">
    <property type="entry name" value="GerMN"/>
</dbReference>
<dbReference type="STRING" id="553973.CLOHYLEM_03947"/>
<dbReference type="Pfam" id="PF10646">
    <property type="entry name" value="Germane"/>
    <property type="match status" value="2"/>
</dbReference>
<reference evidence="2" key="2">
    <citation type="submission" date="2013-06" db="EMBL/GenBank/DDBJ databases">
        <title>Draft genome sequence of Clostridium hylemonae (DSM 15053).</title>
        <authorList>
            <person name="Sudarsanam P."/>
            <person name="Ley R."/>
            <person name="Guruge J."/>
            <person name="Turnbaugh P.J."/>
            <person name="Mahowald M."/>
            <person name="Liep D."/>
            <person name="Gordon J."/>
        </authorList>
    </citation>
    <scope>NUCLEOTIDE SEQUENCE</scope>
    <source>
        <strain evidence="2">DSM 15053</strain>
    </source>
</reference>